<evidence type="ECO:0000256" key="1">
    <source>
        <dbReference type="SAM" id="SignalP"/>
    </source>
</evidence>
<evidence type="ECO:0000313" key="3">
    <source>
        <dbReference type="EMBL" id="AEK81182.1"/>
    </source>
</evidence>
<dbReference type="SMR" id="E0W526"/>
<dbReference type="OrthoDB" id="97973at2759"/>
<dbReference type="EMBL" id="JN254369">
    <property type="protein sequence ID" value="AEK81182.1"/>
    <property type="molecule type" value="Genomic_DNA"/>
</dbReference>
<evidence type="ECO:0000313" key="2">
    <source>
        <dbReference type="EMBL" id="AEK81180.1"/>
    </source>
</evidence>
<dbReference type="OMA" id="FNDEMWR"/>
<dbReference type="EMBL" id="JN254367">
    <property type="protein sequence ID" value="AEK81180.1"/>
    <property type="molecule type" value="Genomic_DNA"/>
</dbReference>
<keyword evidence="1" id="KW-0732">Signal</keyword>
<proteinExistence type="predicted"/>
<accession>E0W526</accession>
<name>E0W526_PHYSO</name>
<feature type="chain" id="PRO_5007653111" evidence="1">
    <location>
        <begin position="25"/>
        <end position="250"/>
    </location>
</feature>
<feature type="signal peptide" evidence="1">
    <location>
        <begin position="1"/>
        <end position="24"/>
    </location>
</feature>
<reference evidence="2" key="1">
    <citation type="journal article" date="2011" name="Plant Cell">
        <title>Transcriptional programming and functional interactions within the Phytophthora sojae RXLR effector repertoire.</title>
        <authorList>
            <person name="Wang Q."/>
            <person name="Han C."/>
            <person name="Ferreira A.O."/>
            <person name="Yu X."/>
            <person name="Ye W."/>
            <person name="Tripathy S."/>
            <person name="Kale S.D."/>
            <person name="Gu B."/>
            <person name="Sheng Y."/>
            <person name="Sui Y."/>
            <person name="Wang X."/>
            <person name="Zhang Z."/>
            <person name="Cheng B."/>
            <person name="Dong S."/>
            <person name="Shan W."/>
            <person name="Zheng X."/>
            <person name="Dou D."/>
            <person name="Tyler B.M."/>
            <person name="Wang Y."/>
        </authorList>
    </citation>
    <scope>NUCLEOTIDE SEQUENCE</scope>
    <source>
        <strain evidence="2">P7064</strain>
        <strain evidence="3">P7076</strain>
    </source>
</reference>
<dbReference type="VEuPathDB" id="FungiDB:PHYSODRAFT_286274"/>
<dbReference type="AlphaFoldDB" id="E0W526"/>
<sequence>MGTRHLQLSVVAIFILFTCLLATAAEISSPDAPIYRARLLRTAKAIDSDAAEPPVEDRGLFSKNPMKAQIKQWVNAGESVDNVKAALGMERLSGATLEAHSSYKYYQKFVEKTLKKWLKDDTSTYRAWINLGLLDGHSSDTFETYMRYAKMFNDEMWRTKGTLDQPPIYLEGSRAERLAKAQVWADAQRPNWYVCTPVKSELNPTIRTISSSWGWLVGLSARRRQCNEKTANHLRERPSSVSVRVKPVTT</sequence>
<organism evidence="2">
    <name type="scientific">Phytophthora sojae</name>
    <name type="common">Soybean stem and root rot agent</name>
    <name type="synonym">Phytophthora megasperma f. sp. glycines</name>
    <dbReference type="NCBI Taxonomy" id="67593"/>
    <lineage>
        <taxon>Eukaryota</taxon>
        <taxon>Sar</taxon>
        <taxon>Stramenopiles</taxon>
        <taxon>Oomycota</taxon>
        <taxon>Peronosporomycetes</taxon>
        <taxon>Peronosporales</taxon>
        <taxon>Peronosporaceae</taxon>
        <taxon>Phytophthora</taxon>
    </lineage>
</organism>
<protein>
    <submittedName>
        <fullName evidence="2">Avh329</fullName>
    </submittedName>
</protein>
<gene>
    <name evidence="2" type="primary">Avh</name>
</gene>
<dbReference type="RefSeq" id="XP_009528985.1">
    <property type="nucleotide sequence ID" value="XM_009530690.1"/>
</dbReference>
<dbReference type="KEGG" id="psoj:PHYSODRAFT_286274"/>